<sequence length="179" mass="20253">MKVLFFSTSKNVNYLQNVLLKLEVEEKGALASIWVDDDEYVAEHPNVNVGFVTHEKELILPFFDKILSGCTAKRLLELAPKLVEKGRLKSLTVGNITVEEAKQAAEMMYTGRTIPVLPIIEWDEKPIGDVGELTMALSDLIWEDLVQRHTGSRFLMCKRNPNGRICGQNWCCILKSESE</sequence>
<dbReference type="InterPro" id="IPR001544">
    <property type="entry name" value="Aminotrans_IV"/>
</dbReference>
<dbReference type="GO" id="GO:0019752">
    <property type="term" value="P:carboxylic acid metabolic process"/>
    <property type="evidence" value="ECO:0000318"/>
    <property type="project" value="GO_Central"/>
</dbReference>
<dbReference type="InterPro" id="IPR050571">
    <property type="entry name" value="Class-IV_PLP-Dep_Aminotrnsfr"/>
</dbReference>
<evidence type="ECO:0000313" key="5">
    <source>
        <dbReference type="EMBL" id="OTG00304.1"/>
    </source>
</evidence>
<dbReference type="GO" id="GO:0008652">
    <property type="term" value="P:amino acid biosynthetic process"/>
    <property type="evidence" value="ECO:0007669"/>
    <property type="project" value="UniProtKB-ARBA"/>
</dbReference>
<evidence type="ECO:0000256" key="2">
    <source>
        <dbReference type="ARBA" id="ARBA00009320"/>
    </source>
</evidence>
<evidence type="ECO:0000256" key="1">
    <source>
        <dbReference type="ARBA" id="ARBA00001933"/>
    </source>
</evidence>
<comment type="cofactor">
    <cofactor evidence="1">
        <name>pyridoxal 5'-phosphate</name>
        <dbReference type="ChEBI" id="CHEBI:597326"/>
    </cofactor>
</comment>
<organism evidence="5 6">
    <name type="scientific">Helianthus annuus</name>
    <name type="common">Common sunflower</name>
    <dbReference type="NCBI Taxonomy" id="4232"/>
    <lineage>
        <taxon>Eukaryota</taxon>
        <taxon>Viridiplantae</taxon>
        <taxon>Streptophyta</taxon>
        <taxon>Embryophyta</taxon>
        <taxon>Tracheophyta</taxon>
        <taxon>Spermatophyta</taxon>
        <taxon>Magnoliopsida</taxon>
        <taxon>eudicotyledons</taxon>
        <taxon>Gunneridae</taxon>
        <taxon>Pentapetalae</taxon>
        <taxon>asterids</taxon>
        <taxon>campanulids</taxon>
        <taxon>Asterales</taxon>
        <taxon>Asteraceae</taxon>
        <taxon>Asteroideae</taxon>
        <taxon>Heliantheae alliance</taxon>
        <taxon>Heliantheae</taxon>
        <taxon>Helianthus</taxon>
    </lineage>
</organism>
<dbReference type="GO" id="GO:0046394">
    <property type="term" value="P:carboxylic acid biosynthetic process"/>
    <property type="evidence" value="ECO:0007669"/>
    <property type="project" value="UniProtKB-ARBA"/>
</dbReference>
<proteinExistence type="inferred from homology"/>
<protein>
    <submittedName>
        <fullName evidence="4 5">Aminotransferase class IV</fullName>
    </submittedName>
</protein>
<keyword evidence="6" id="KW-1185">Reference proteome</keyword>
<evidence type="ECO:0000256" key="3">
    <source>
        <dbReference type="ARBA" id="ARBA00022898"/>
    </source>
</evidence>
<dbReference type="InParanoid" id="A0A251SNK0"/>
<dbReference type="Gramene" id="mRNA:HanXRQr2_Chr13g0569081">
    <property type="protein sequence ID" value="mRNA:HanXRQr2_Chr13g0569081"/>
    <property type="gene ID" value="HanXRQr2_Chr13g0569081"/>
</dbReference>
<dbReference type="Proteomes" id="UP000215914">
    <property type="component" value="Chromosome 13"/>
</dbReference>
<dbReference type="Pfam" id="PF01063">
    <property type="entry name" value="Aminotran_4"/>
    <property type="match status" value="1"/>
</dbReference>
<comment type="similarity">
    <text evidence="2">Belongs to the class-IV pyridoxal-phosphate-dependent aminotransferase family.</text>
</comment>
<dbReference type="EMBL" id="CM007902">
    <property type="protein sequence ID" value="OTG00304.1"/>
    <property type="molecule type" value="Genomic_DNA"/>
</dbReference>
<accession>A0A251SNK0</accession>
<dbReference type="SUPFAM" id="SSF56752">
    <property type="entry name" value="D-aminoacid aminotransferase-like PLP-dependent enzymes"/>
    <property type="match status" value="1"/>
</dbReference>
<dbReference type="InterPro" id="IPR043132">
    <property type="entry name" value="BCAT-like_C"/>
</dbReference>
<keyword evidence="5" id="KW-0032">Aminotransferase</keyword>
<dbReference type="Gene3D" id="3.20.10.10">
    <property type="entry name" value="D-amino Acid Aminotransferase, subunit A, domain 2"/>
    <property type="match status" value="1"/>
</dbReference>
<dbReference type="OMA" id="HKELLMP"/>
<dbReference type="AlphaFoldDB" id="A0A251SNK0"/>
<evidence type="ECO:0000313" key="6">
    <source>
        <dbReference type="Proteomes" id="UP000215914"/>
    </source>
</evidence>
<dbReference type="STRING" id="4232.A0A251SNK0"/>
<name>A0A251SNK0_HELAN</name>
<dbReference type="PANTHER" id="PTHR42743:SF8">
    <property type="entry name" value="OS01G0238500 PROTEIN"/>
    <property type="match status" value="1"/>
</dbReference>
<reference evidence="5" key="2">
    <citation type="submission" date="2017-02" db="EMBL/GenBank/DDBJ databases">
        <title>Sunflower complete genome.</title>
        <authorList>
            <person name="Langlade N."/>
            <person name="Munos S."/>
        </authorList>
    </citation>
    <scope>NUCLEOTIDE SEQUENCE [LARGE SCALE GENOMIC DNA]</scope>
    <source>
        <tissue evidence="5">Leaves</tissue>
    </source>
</reference>
<dbReference type="GO" id="GO:0008483">
    <property type="term" value="F:transaminase activity"/>
    <property type="evidence" value="ECO:0007669"/>
    <property type="project" value="UniProtKB-KW"/>
</dbReference>
<reference evidence="4 6" key="1">
    <citation type="journal article" date="2017" name="Nature">
        <title>The sunflower genome provides insights into oil metabolism, flowering and Asterid evolution.</title>
        <authorList>
            <person name="Badouin H."/>
            <person name="Gouzy J."/>
            <person name="Grassa C.J."/>
            <person name="Murat F."/>
            <person name="Staton S.E."/>
            <person name="Cottret L."/>
            <person name="Lelandais-Briere C."/>
            <person name="Owens G.L."/>
            <person name="Carrere S."/>
            <person name="Mayjonade B."/>
            <person name="Legrand L."/>
            <person name="Gill N."/>
            <person name="Kane N.C."/>
            <person name="Bowers J.E."/>
            <person name="Hubner S."/>
            <person name="Bellec A."/>
            <person name="Berard A."/>
            <person name="Berges H."/>
            <person name="Blanchet N."/>
            <person name="Boniface M.C."/>
            <person name="Brunel D."/>
            <person name="Catrice O."/>
            <person name="Chaidir N."/>
            <person name="Claudel C."/>
            <person name="Donnadieu C."/>
            <person name="Faraut T."/>
            <person name="Fievet G."/>
            <person name="Helmstetter N."/>
            <person name="King M."/>
            <person name="Knapp S.J."/>
            <person name="Lai Z."/>
            <person name="Le Paslier M.C."/>
            <person name="Lippi Y."/>
            <person name="Lorenzon L."/>
            <person name="Mandel J.R."/>
            <person name="Marage G."/>
            <person name="Marchand G."/>
            <person name="Marquand E."/>
            <person name="Bret-Mestries E."/>
            <person name="Morien E."/>
            <person name="Nambeesan S."/>
            <person name="Nguyen T."/>
            <person name="Pegot-Espagnet P."/>
            <person name="Pouilly N."/>
            <person name="Raftis F."/>
            <person name="Sallet E."/>
            <person name="Schiex T."/>
            <person name="Thomas J."/>
            <person name="Vandecasteele C."/>
            <person name="Vares D."/>
            <person name="Vear F."/>
            <person name="Vautrin S."/>
            <person name="Crespi M."/>
            <person name="Mangin B."/>
            <person name="Burke J.M."/>
            <person name="Salse J."/>
            <person name="Munos S."/>
            <person name="Vincourt P."/>
            <person name="Rieseberg L.H."/>
            <person name="Langlade N.B."/>
        </authorList>
    </citation>
    <scope>NUCLEOTIDE SEQUENCE [LARGE SCALE GENOMIC DNA]</scope>
    <source>
        <strain evidence="6">cv. SF193</strain>
        <tissue evidence="4">Leaves</tissue>
    </source>
</reference>
<dbReference type="InterPro" id="IPR036038">
    <property type="entry name" value="Aminotransferase-like"/>
</dbReference>
<dbReference type="EMBL" id="MNCJ02000328">
    <property type="protein sequence ID" value="KAF5771793.1"/>
    <property type="molecule type" value="Genomic_DNA"/>
</dbReference>
<keyword evidence="5" id="KW-0808">Transferase</keyword>
<dbReference type="FunFam" id="3.20.10.10:FF:000002">
    <property type="entry name" value="D-alanine aminotransferase"/>
    <property type="match status" value="1"/>
</dbReference>
<gene>
    <name evidence="5" type="ORF">HannXRQ_Chr13g0389501</name>
    <name evidence="4" type="ORF">HanXRQr2_Chr13g0569081</name>
</gene>
<evidence type="ECO:0000313" key="4">
    <source>
        <dbReference type="EMBL" id="KAF5771793.1"/>
    </source>
</evidence>
<dbReference type="PANTHER" id="PTHR42743">
    <property type="entry name" value="AMINO-ACID AMINOTRANSFERASE"/>
    <property type="match status" value="1"/>
</dbReference>
<keyword evidence="3" id="KW-0663">Pyridoxal phosphate</keyword>
<reference evidence="4" key="3">
    <citation type="submission" date="2020-06" db="EMBL/GenBank/DDBJ databases">
        <title>Helianthus annuus Genome sequencing and assembly Release 2.</title>
        <authorList>
            <person name="Gouzy J."/>
            <person name="Langlade N."/>
            <person name="Munos S."/>
        </authorList>
    </citation>
    <scope>NUCLEOTIDE SEQUENCE</scope>
    <source>
        <tissue evidence="4">Leaves</tissue>
    </source>
</reference>